<sequence>MYSIYQIAGWFFSKEYAMSSKKLQKLCWYAYSWYIALNSDPEDGHLERLITDVPGAEAWVHGPVFRDLYTDFRYNEYTKTKNAQIENLDKDTLDFLERIWNVYGSFSGEQLEEMTHNEAPWMNARKDVDKFESSNKLINDRDIFQEYLNR</sequence>
<accession>E5BI08</accession>
<proteinExistence type="predicted"/>
<dbReference type="BioCyc" id="FSP469605-HMP:GTSP-1671-MONOMER"/>
<evidence type="ECO:0000313" key="2">
    <source>
        <dbReference type="EMBL" id="EFS22131.1"/>
    </source>
</evidence>
<dbReference type="HOGENOM" id="CLU_110683_0_0_0"/>
<keyword evidence="3" id="KW-1185">Reference proteome</keyword>
<evidence type="ECO:0000313" key="3">
    <source>
        <dbReference type="Proteomes" id="UP000002975"/>
    </source>
</evidence>
<dbReference type="RefSeq" id="WP_008802190.1">
    <property type="nucleotide sequence ID" value="NZ_GG657974.1"/>
</dbReference>
<name>E5BI08_9FUSO</name>
<dbReference type="OrthoDB" id="9799173at2"/>
<protein>
    <recommendedName>
        <fullName evidence="1">Antitoxin SocA-like Panacea domain-containing protein</fullName>
    </recommendedName>
</protein>
<reference evidence="2 3" key="1">
    <citation type="submission" date="2009-02" db="EMBL/GenBank/DDBJ databases">
        <title>The Genome Sequence of Fusobacterium sp. 3_1_5R.</title>
        <authorList>
            <consortium name="The Broad Institute Genome Sequencing Platform"/>
            <person name="Ward D."/>
            <person name="Young S.K."/>
            <person name="Kodira C.D."/>
            <person name="Zeng Q."/>
            <person name="Koehrsen M."/>
            <person name="Alvarado L."/>
            <person name="Berlin A."/>
            <person name="Borenstein D."/>
            <person name="Chen Z."/>
            <person name="Engels R."/>
            <person name="Freedman E."/>
            <person name="Gellesch M."/>
            <person name="Goldberg J."/>
            <person name="Griggs A."/>
            <person name="Gujja S."/>
            <person name="Heiman D."/>
            <person name="Hepburn T."/>
            <person name="Howarth C."/>
            <person name="Jen D."/>
            <person name="Larson L."/>
            <person name="Lewis B."/>
            <person name="Mehta T."/>
            <person name="Park D."/>
            <person name="Pearson M."/>
            <person name="Roberts A."/>
            <person name="Saif S."/>
            <person name="Shea T."/>
            <person name="Shenoy N."/>
            <person name="Sisk P."/>
            <person name="Stolte C."/>
            <person name="Sykes S."/>
            <person name="Walk T."/>
            <person name="White J."/>
            <person name="Yandava C."/>
            <person name="Allen-Vercoe E."/>
            <person name="Strauss J."/>
            <person name="Ambrose C."/>
            <person name="Lander E."/>
            <person name="Nusbaum C."/>
            <person name="Galagan J."/>
            <person name="Birren B."/>
        </authorList>
    </citation>
    <scope>NUCLEOTIDE SEQUENCE [LARGE SCALE GENOMIC DNA]</scope>
    <source>
        <strain evidence="2 3">3_1_5R</strain>
    </source>
</reference>
<gene>
    <name evidence="2" type="ORF">FSBG_01628</name>
</gene>
<dbReference type="Proteomes" id="UP000002975">
    <property type="component" value="Unassembled WGS sequence"/>
</dbReference>
<evidence type="ECO:0000259" key="1">
    <source>
        <dbReference type="Pfam" id="PF13274"/>
    </source>
</evidence>
<dbReference type="InterPro" id="IPR025272">
    <property type="entry name" value="SocA_Panacea"/>
</dbReference>
<organism evidence="2 3">
    <name type="scientific">Fusobacterium gonidiaformans 3-1-5R</name>
    <dbReference type="NCBI Taxonomy" id="469605"/>
    <lineage>
        <taxon>Bacteria</taxon>
        <taxon>Fusobacteriati</taxon>
        <taxon>Fusobacteriota</taxon>
        <taxon>Fusobacteriia</taxon>
        <taxon>Fusobacteriales</taxon>
        <taxon>Fusobacteriaceae</taxon>
        <taxon>Fusobacterium</taxon>
    </lineage>
</organism>
<dbReference type="Pfam" id="PF13274">
    <property type="entry name" value="SocA_Panacea"/>
    <property type="match status" value="1"/>
</dbReference>
<feature type="domain" description="Antitoxin SocA-like Panacea" evidence="1">
    <location>
        <begin position="56"/>
        <end position="121"/>
    </location>
</feature>
<dbReference type="AlphaFoldDB" id="E5BI08"/>
<dbReference type="EMBL" id="GG657974">
    <property type="protein sequence ID" value="EFS22131.1"/>
    <property type="molecule type" value="Genomic_DNA"/>
</dbReference>